<dbReference type="GeneID" id="19400596"/>
<dbReference type="HOGENOM" id="CLU_010104_1_1_1"/>
<dbReference type="FunFam" id="2.30.30.40:FF:000072">
    <property type="entry name" value="Unconventional Myosin IB"/>
    <property type="match status" value="1"/>
</dbReference>
<keyword evidence="9" id="KW-0967">Endosome</keyword>
<dbReference type="Gene3D" id="1.25.40.90">
    <property type="match status" value="1"/>
</dbReference>
<dbReference type="InterPro" id="IPR036028">
    <property type="entry name" value="SH3-like_dom_sf"/>
</dbReference>
<dbReference type="InterPro" id="IPR001452">
    <property type="entry name" value="SH3_domain"/>
</dbReference>
<evidence type="ECO:0000256" key="3">
    <source>
        <dbReference type="ARBA" id="ARBA00009666"/>
    </source>
</evidence>
<dbReference type="GO" id="GO:0010008">
    <property type="term" value="C:endosome membrane"/>
    <property type="evidence" value="ECO:0007669"/>
    <property type="project" value="UniProtKB-SubCell"/>
</dbReference>
<name>R0K566_EXST2</name>
<feature type="region of interest" description="Disordered" evidence="13">
    <location>
        <begin position="140"/>
        <end position="165"/>
    </location>
</feature>
<feature type="domain" description="VHS" evidence="15">
    <location>
        <begin position="16"/>
        <end position="145"/>
    </location>
</feature>
<evidence type="ECO:0000256" key="11">
    <source>
        <dbReference type="ARBA" id="ARBA00023136"/>
    </source>
</evidence>
<evidence type="ECO:0000256" key="10">
    <source>
        <dbReference type="ARBA" id="ARBA00022927"/>
    </source>
</evidence>
<sequence length="626" mass="68009">MFRAQSNIFDDVVVKATDENLTSENWEYILDVCDKVGSSDTGAKDAVAAMIRRLAHRNANVQLYTLELANALSQNCGIQMHKELASRSFTEALLRLANDRNTHQQVKAKILERMAEWTEMFSRDPDLGIMSNAYMRLKSQNPNLRAPSKPQKTQISEAERQKEEEELQMALAMSIRESKGAAPTAANSNAPQQGASASGTQSEQPAQSVPSGTTAATVSRVRALFDFQPSEPGELQFRKGDIIAVLESVYKDWWKGSLRGQTGIFPLNYVEKLQDPTREELEREAQNEAEVFAQIRNVEKLLALLSTSSQPGGGDARDNEEITELYHSTLAIRPKLIELIGKYSQKKDDFTQLNEKFIKARRDYEAMLEASMSQPQQAAYGGRPAYGGYNAPPPSNYSGYPPVSSPHQDPGRFNYGGAPPAQHGPPSQAPPTVGSPAFFMVPPGEQRTQQTPKPGPPSDPYSLPPNRVPVGGRPQSHGPQELATAHYDSPVDNRHSFHAPSQPGQPQGGPSAPQGYDYPPAQQGNGYPPQGAPQGPPAGQQNPYEQMSSPPPQGPPHDQQPPSEPHAQQPPQQGYGYPPSQPGYAPPAPPGTTTSPAPQTYLPYRPGAQAPSAPPVGGDDASGFYR</sequence>
<feature type="compositionally biased region" description="Low complexity" evidence="13">
    <location>
        <begin position="378"/>
        <end position="390"/>
    </location>
</feature>
<evidence type="ECO:0000256" key="1">
    <source>
        <dbReference type="ARBA" id="ARBA00002654"/>
    </source>
</evidence>
<dbReference type="OrthoDB" id="10255964at2759"/>
<dbReference type="Pfam" id="PF00790">
    <property type="entry name" value="VHS"/>
    <property type="match status" value="1"/>
</dbReference>
<dbReference type="CDD" id="cd21386">
    <property type="entry name" value="GAT_Hse1"/>
    <property type="match status" value="1"/>
</dbReference>
<feature type="compositionally biased region" description="Low complexity" evidence="13">
    <location>
        <begin position="499"/>
        <end position="529"/>
    </location>
</feature>
<evidence type="ECO:0000256" key="12">
    <source>
        <dbReference type="PROSITE-ProRule" id="PRU00192"/>
    </source>
</evidence>
<evidence type="ECO:0000256" key="9">
    <source>
        <dbReference type="ARBA" id="ARBA00022753"/>
    </source>
</evidence>
<accession>R0K566</accession>
<dbReference type="CDD" id="cd11805">
    <property type="entry name" value="SH3_GRB2_like_C"/>
    <property type="match status" value="1"/>
</dbReference>
<comment type="subunit">
    <text evidence="4">Component of the ESCRT-0 complex composed of HSE1 and VPS27.</text>
</comment>
<keyword evidence="8" id="KW-0813">Transport</keyword>
<evidence type="ECO:0000256" key="5">
    <source>
        <dbReference type="ARBA" id="ARBA00017923"/>
    </source>
</evidence>
<dbReference type="SUPFAM" id="SSF50044">
    <property type="entry name" value="SH3-domain"/>
    <property type="match status" value="1"/>
</dbReference>
<feature type="domain" description="SH3" evidence="14">
    <location>
        <begin position="216"/>
        <end position="275"/>
    </location>
</feature>
<dbReference type="Proteomes" id="UP000016935">
    <property type="component" value="Unassembled WGS sequence"/>
</dbReference>
<evidence type="ECO:0000256" key="4">
    <source>
        <dbReference type="ARBA" id="ARBA00011446"/>
    </source>
</evidence>
<evidence type="ECO:0000256" key="8">
    <source>
        <dbReference type="ARBA" id="ARBA00022448"/>
    </source>
</evidence>
<dbReference type="InterPro" id="IPR004152">
    <property type="entry name" value="GAT_dom"/>
</dbReference>
<proteinExistence type="inferred from homology"/>
<keyword evidence="7 12" id="KW-0728">SH3 domain</keyword>
<evidence type="ECO:0000256" key="13">
    <source>
        <dbReference type="SAM" id="MobiDB-lite"/>
    </source>
</evidence>
<dbReference type="GO" id="GO:0035091">
    <property type="term" value="F:phosphatidylinositol binding"/>
    <property type="evidence" value="ECO:0007669"/>
    <property type="project" value="InterPro"/>
</dbReference>
<comment type="similarity">
    <text evidence="3">Belongs to the STAM family.</text>
</comment>
<keyword evidence="17" id="KW-1185">Reference proteome</keyword>
<dbReference type="SMART" id="SM00288">
    <property type="entry name" value="VHS"/>
    <property type="match status" value="1"/>
</dbReference>
<comment type="function">
    <text evidence="1">Component of the ESCRT-0 complex which is the sorting receptor for ubiquitinated cargo proteins at the multivesicular body (MVB).</text>
</comment>
<dbReference type="RefSeq" id="XP_008024229.1">
    <property type="nucleotide sequence ID" value="XM_008026038.1"/>
</dbReference>
<dbReference type="PROSITE" id="PS50179">
    <property type="entry name" value="VHS"/>
    <property type="match status" value="1"/>
</dbReference>
<dbReference type="PANTHER" id="PTHR45929:SF3">
    <property type="entry name" value="JAK PATHWAY SIGNAL TRANSDUCTION ADAPTOR MOLECULE"/>
    <property type="match status" value="1"/>
</dbReference>
<dbReference type="SUPFAM" id="SSF48464">
    <property type="entry name" value="ENTH/VHS domain"/>
    <property type="match status" value="1"/>
</dbReference>
<dbReference type="GO" id="GO:0043328">
    <property type="term" value="P:protein transport to vacuole involved in ubiquitin-dependent protein catabolic process via the multivesicular body sorting pathway"/>
    <property type="evidence" value="ECO:0007669"/>
    <property type="project" value="TreeGrafter"/>
</dbReference>
<feature type="compositionally biased region" description="Pro residues" evidence="13">
    <location>
        <begin position="579"/>
        <end position="590"/>
    </location>
</feature>
<dbReference type="PROSITE" id="PS50002">
    <property type="entry name" value="SH3"/>
    <property type="match status" value="1"/>
</dbReference>
<feature type="compositionally biased region" description="Low complexity" evidence="13">
    <location>
        <begin position="565"/>
        <end position="578"/>
    </location>
</feature>
<feature type="compositionally biased region" description="Polar residues" evidence="13">
    <location>
        <begin position="185"/>
        <end position="214"/>
    </location>
</feature>
<evidence type="ECO:0000256" key="7">
    <source>
        <dbReference type="ARBA" id="ARBA00022443"/>
    </source>
</evidence>
<dbReference type="PANTHER" id="PTHR45929">
    <property type="entry name" value="JAK PATHWAY SIGNAL TRANSDUCTION ADAPTOR MOLECULE"/>
    <property type="match status" value="1"/>
</dbReference>
<keyword evidence="10" id="KW-0653">Protein transport</keyword>
<dbReference type="PRINTS" id="PR01887">
    <property type="entry name" value="SPECTRNALPHA"/>
</dbReference>
<evidence type="ECO:0000259" key="14">
    <source>
        <dbReference type="PROSITE" id="PS50002"/>
    </source>
</evidence>
<feature type="compositionally biased region" description="Low complexity" evidence="13">
    <location>
        <begin position="591"/>
        <end position="600"/>
    </location>
</feature>
<dbReference type="Gene3D" id="1.20.5.1940">
    <property type="match status" value="1"/>
</dbReference>
<dbReference type="InterPro" id="IPR002014">
    <property type="entry name" value="VHS_dom"/>
</dbReference>
<dbReference type="EMBL" id="KB908548">
    <property type="protein sequence ID" value="EOA88163.1"/>
    <property type="molecule type" value="Genomic_DNA"/>
</dbReference>
<feature type="region of interest" description="Disordered" evidence="13">
    <location>
        <begin position="375"/>
        <end position="626"/>
    </location>
</feature>
<dbReference type="SMART" id="SM00326">
    <property type="entry name" value="SH3"/>
    <property type="match status" value="1"/>
</dbReference>
<dbReference type="CDD" id="cd16978">
    <property type="entry name" value="VHS_HSE1"/>
    <property type="match status" value="1"/>
</dbReference>
<evidence type="ECO:0000256" key="2">
    <source>
        <dbReference type="ARBA" id="ARBA00004125"/>
    </source>
</evidence>
<dbReference type="Pfam" id="PF03127">
    <property type="entry name" value="GAT"/>
    <property type="match status" value="1"/>
</dbReference>
<dbReference type="Gene3D" id="2.30.30.40">
    <property type="entry name" value="SH3 Domains"/>
    <property type="match status" value="1"/>
</dbReference>
<dbReference type="GO" id="GO:0043130">
    <property type="term" value="F:ubiquitin binding"/>
    <property type="evidence" value="ECO:0007669"/>
    <property type="project" value="InterPro"/>
</dbReference>
<dbReference type="Pfam" id="PF00018">
    <property type="entry name" value="SH3_1"/>
    <property type="match status" value="1"/>
</dbReference>
<dbReference type="GO" id="GO:0033565">
    <property type="term" value="C:ESCRT-0 complex"/>
    <property type="evidence" value="ECO:0007669"/>
    <property type="project" value="TreeGrafter"/>
</dbReference>
<feature type="region of interest" description="Disordered" evidence="13">
    <location>
        <begin position="177"/>
        <end position="214"/>
    </location>
</feature>
<evidence type="ECO:0000313" key="17">
    <source>
        <dbReference type="Proteomes" id="UP000016935"/>
    </source>
</evidence>
<organism evidence="16 17">
    <name type="scientific">Exserohilum turcicum (strain 28A)</name>
    <name type="common">Northern leaf blight fungus</name>
    <name type="synonym">Setosphaeria turcica</name>
    <dbReference type="NCBI Taxonomy" id="671987"/>
    <lineage>
        <taxon>Eukaryota</taxon>
        <taxon>Fungi</taxon>
        <taxon>Dikarya</taxon>
        <taxon>Ascomycota</taxon>
        <taxon>Pezizomycotina</taxon>
        <taxon>Dothideomycetes</taxon>
        <taxon>Pleosporomycetidae</taxon>
        <taxon>Pleosporales</taxon>
        <taxon>Pleosporineae</taxon>
        <taxon>Pleosporaceae</taxon>
        <taxon>Exserohilum</taxon>
    </lineage>
</organism>
<feature type="compositionally biased region" description="Pro residues" evidence="13">
    <location>
        <begin position="453"/>
        <end position="467"/>
    </location>
</feature>
<reference evidence="16 17" key="1">
    <citation type="journal article" date="2012" name="PLoS Pathog.">
        <title>Diverse lifestyles and strategies of plant pathogenesis encoded in the genomes of eighteen Dothideomycetes fungi.</title>
        <authorList>
            <person name="Ohm R.A."/>
            <person name="Feau N."/>
            <person name="Henrissat B."/>
            <person name="Schoch C.L."/>
            <person name="Horwitz B.A."/>
            <person name="Barry K.W."/>
            <person name="Condon B.J."/>
            <person name="Copeland A.C."/>
            <person name="Dhillon B."/>
            <person name="Glaser F."/>
            <person name="Hesse C.N."/>
            <person name="Kosti I."/>
            <person name="LaButti K."/>
            <person name="Lindquist E.A."/>
            <person name="Lucas S."/>
            <person name="Salamov A.A."/>
            <person name="Bradshaw R.E."/>
            <person name="Ciuffetti L."/>
            <person name="Hamelin R.C."/>
            <person name="Kema G.H.J."/>
            <person name="Lawrence C."/>
            <person name="Scott J.A."/>
            <person name="Spatafora J.W."/>
            <person name="Turgeon B.G."/>
            <person name="de Wit P.J.G.M."/>
            <person name="Zhong S."/>
            <person name="Goodwin S.B."/>
            <person name="Grigoriev I.V."/>
        </authorList>
    </citation>
    <scope>NUCLEOTIDE SEQUENCE [LARGE SCALE GENOMIC DNA]</scope>
    <source>
        <strain evidence="17">28A</strain>
    </source>
</reference>
<dbReference type="PRINTS" id="PR00452">
    <property type="entry name" value="SH3DOMAIN"/>
</dbReference>
<dbReference type="InterPro" id="IPR050670">
    <property type="entry name" value="STAM"/>
</dbReference>
<protein>
    <recommendedName>
        <fullName evidence="5">Class E vacuolar protein-sorting machinery protein HSE1</fullName>
    </recommendedName>
    <alternativeName>
        <fullName evidence="6">Class E vacuolar protein-sorting machinery protein hse1</fullName>
    </alternativeName>
</protein>
<evidence type="ECO:0000256" key="6">
    <source>
        <dbReference type="ARBA" id="ARBA00018978"/>
    </source>
</evidence>
<dbReference type="AlphaFoldDB" id="R0K566"/>
<comment type="subcellular location">
    <subcellularLocation>
        <location evidence="2">Endosome membrane</location>
        <topology evidence="2">Peripheral membrane protein</topology>
        <orientation evidence="2">Cytoplasmic side</orientation>
    </subcellularLocation>
</comment>
<evidence type="ECO:0000259" key="15">
    <source>
        <dbReference type="PROSITE" id="PS50179"/>
    </source>
</evidence>
<feature type="compositionally biased region" description="Pro residues" evidence="13">
    <location>
        <begin position="549"/>
        <end position="564"/>
    </location>
</feature>
<dbReference type="eggNOG" id="KOG2199">
    <property type="taxonomic scope" value="Eukaryota"/>
</dbReference>
<evidence type="ECO:0000313" key="16">
    <source>
        <dbReference type="EMBL" id="EOA88163.1"/>
    </source>
</evidence>
<gene>
    <name evidence="16" type="ORF">SETTUDRAFT_168581</name>
</gene>
<dbReference type="STRING" id="671987.R0K566"/>
<keyword evidence="11" id="KW-0472">Membrane</keyword>
<dbReference type="InterPro" id="IPR008942">
    <property type="entry name" value="ENTH_VHS"/>
</dbReference>
<reference evidence="16 17" key="2">
    <citation type="journal article" date="2013" name="PLoS Genet.">
        <title>Comparative genome structure, secondary metabolite, and effector coding capacity across Cochliobolus pathogens.</title>
        <authorList>
            <person name="Condon B.J."/>
            <person name="Leng Y."/>
            <person name="Wu D."/>
            <person name="Bushley K.E."/>
            <person name="Ohm R.A."/>
            <person name="Otillar R."/>
            <person name="Martin J."/>
            <person name="Schackwitz W."/>
            <person name="Grimwood J."/>
            <person name="MohdZainudin N."/>
            <person name="Xue C."/>
            <person name="Wang R."/>
            <person name="Manning V.A."/>
            <person name="Dhillon B."/>
            <person name="Tu Z.J."/>
            <person name="Steffenson B.J."/>
            <person name="Salamov A."/>
            <person name="Sun H."/>
            <person name="Lowry S."/>
            <person name="LaButti K."/>
            <person name="Han J."/>
            <person name="Copeland A."/>
            <person name="Lindquist E."/>
            <person name="Barry K."/>
            <person name="Schmutz J."/>
            <person name="Baker S.E."/>
            <person name="Ciuffetti L.M."/>
            <person name="Grigoriev I.V."/>
            <person name="Zhong S."/>
            <person name="Turgeon B.G."/>
        </authorList>
    </citation>
    <scope>NUCLEOTIDE SEQUENCE [LARGE SCALE GENOMIC DNA]</scope>
    <source>
        <strain evidence="17">28A</strain>
    </source>
</reference>